<dbReference type="KEGG" id="pyr:P186_1188"/>
<protein>
    <submittedName>
        <fullName evidence="1">Histidine ammonia-lyase</fullName>
    </submittedName>
</protein>
<evidence type="ECO:0000313" key="2">
    <source>
        <dbReference type="Proteomes" id="UP000005867"/>
    </source>
</evidence>
<dbReference type="Proteomes" id="UP000005867">
    <property type="component" value="Chromosome"/>
</dbReference>
<sequence length="466" mass="51012">MEIVEIGKNLDVDAVALVAFQGVRVEISASALEKVIRAYEMYLEALRRGEQIYGVTTGLGELVKHRAETSGELILFEHAVGVGAKAPREWVRATMLIRAHQLALGYSGVRPEVIMTLVQLINSGITPIVPIFGSVGASGDLAPLAHIALAVMGEGRVEYRGEVMTAREAMMKEGLKPLQLNSRESLALINGTSFSTAILALALDKATKLINKYLEHIPLYLYATGANWKALAPDTQVKLHPGMKAVANAIKCEKNEKRLNDPYSIRCLPQILGALQDTLHWVRQITENEINSPSDNPIFTIKGPVPTCHFHGVYIALAADTLAIALAMWANLLERQIAQLLRSEITGKPDFLTYESGSVGDMIYHYTSAALAAYIRALSTPYSIHNIPTSGFQEDINSMSLNAVVRLHEILEKLTHIMSIHAVVTHDAVDCATCPPTIKEIYQKVANLIKDAKIPSDRVRLASALW</sequence>
<organism evidence="1 2">
    <name type="scientific">Pyrobaculum ferrireducens</name>
    <dbReference type="NCBI Taxonomy" id="1104324"/>
    <lineage>
        <taxon>Archaea</taxon>
        <taxon>Thermoproteota</taxon>
        <taxon>Thermoprotei</taxon>
        <taxon>Thermoproteales</taxon>
        <taxon>Thermoproteaceae</taxon>
        <taxon>Pyrobaculum</taxon>
    </lineage>
</organism>
<name>G7VCT0_9CREN</name>
<dbReference type="eggNOG" id="arCOG04671">
    <property type="taxonomic scope" value="Archaea"/>
</dbReference>
<proteinExistence type="predicted"/>
<dbReference type="Pfam" id="PF00221">
    <property type="entry name" value="Lyase_aromatic"/>
    <property type="match status" value="1"/>
</dbReference>
<dbReference type="SUPFAM" id="SSF48557">
    <property type="entry name" value="L-aspartase-like"/>
    <property type="match status" value="1"/>
</dbReference>
<dbReference type="InterPro" id="IPR022313">
    <property type="entry name" value="Phe/His_NH3-lyase_AS"/>
</dbReference>
<dbReference type="GO" id="GO:0016841">
    <property type="term" value="F:ammonia-lyase activity"/>
    <property type="evidence" value="ECO:0007669"/>
    <property type="project" value="InterPro"/>
</dbReference>
<dbReference type="Gene3D" id="1.20.200.10">
    <property type="entry name" value="Fumarase/aspartase (Central domain)"/>
    <property type="match status" value="1"/>
</dbReference>
<dbReference type="InterPro" id="IPR024083">
    <property type="entry name" value="Fumarase/histidase_N"/>
</dbReference>
<dbReference type="STRING" id="1104324.P186_1188"/>
<dbReference type="HOGENOM" id="CLU_014801_4_1_2"/>
<keyword evidence="1" id="KW-0456">Lyase</keyword>
<reference evidence="1 2" key="1">
    <citation type="journal article" date="2012" name="J. Bacteriol.">
        <title>Complete genome sequence of strain 1860, a crenarchaeon of the genus pyrobaculum able to grow with various electron acceptors.</title>
        <authorList>
            <person name="Mardanov A.V."/>
            <person name="Gumerov V.M."/>
            <person name="Slobodkina G.B."/>
            <person name="Beletsky A.V."/>
            <person name="Bonch-Osmolovskaya E.A."/>
            <person name="Ravin N.V."/>
            <person name="Skryabin K.G."/>
        </authorList>
    </citation>
    <scope>NUCLEOTIDE SEQUENCE [LARGE SCALE GENOMIC DNA]</scope>
    <source>
        <strain evidence="1 2">1860</strain>
    </source>
</reference>
<dbReference type="BioCyc" id="PSP1104324:GJSN-1158-MONOMER"/>
<dbReference type="AlphaFoldDB" id="G7VCT0"/>
<dbReference type="RefSeq" id="WP_014288447.1">
    <property type="nucleotide sequence ID" value="NC_016645.1"/>
</dbReference>
<accession>G7VCT0</accession>
<keyword evidence="2" id="KW-1185">Reference proteome</keyword>
<dbReference type="CDD" id="cd00332">
    <property type="entry name" value="PAL-HAL"/>
    <property type="match status" value="1"/>
</dbReference>
<dbReference type="PANTHER" id="PTHR10362">
    <property type="entry name" value="HISTIDINE AMMONIA-LYASE"/>
    <property type="match status" value="1"/>
</dbReference>
<evidence type="ECO:0000313" key="1">
    <source>
        <dbReference type="EMBL" id="AET32619.1"/>
    </source>
</evidence>
<dbReference type="EMBL" id="CP003098">
    <property type="protein sequence ID" value="AET32619.1"/>
    <property type="molecule type" value="Genomic_DNA"/>
</dbReference>
<dbReference type="GeneID" id="11595441"/>
<dbReference type="InterPro" id="IPR001106">
    <property type="entry name" value="Aromatic_Lyase"/>
</dbReference>
<dbReference type="InterPro" id="IPR008948">
    <property type="entry name" value="L-Aspartase-like"/>
</dbReference>
<gene>
    <name evidence="1" type="ORF">P186_1188</name>
</gene>
<dbReference type="OrthoDB" id="27422at2157"/>
<dbReference type="PROSITE" id="PS00488">
    <property type="entry name" value="PAL_HISTIDASE"/>
    <property type="match status" value="1"/>
</dbReference>
<dbReference type="Gene3D" id="1.10.275.10">
    <property type="entry name" value="Fumarase/aspartase (N-terminal domain)"/>
    <property type="match status" value="1"/>
</dbReference>